<evidence type="ECO:0000259" key="1">
    <source>
        <dbReference type="PROSITE" id="PS51736"/>
    </source>
</evidence>
<dbReference type="EMBL" id="QNRI01000007">
    <property type="protein sequence ID" value="RBO97200.1"/>
    <property type="molecule type" value="Genomic_DNA"/>
</dbReference>
<name>A0A366E4A5_9BACI</name>
<dbReference type="Gene3D" id="3.40.50.1390">
    <property type="entry name" value="Resolvase, N-terminal catalytic domain"/>
    <property type="match status" value="1"/>
</dbReference>
<dbReference type="OrthoDB" id="9811097at2"/>
<comment type="caution">
    <text evidence="2">The sequence shown here is derived from an EMBL/GenBank/DDBJ whole genome shotgun (WGS) entry which is preliminary data.</text>
</comment>
<organism evidence="2 3">
    <name type="scientific">Paraliobacillus ryukyuensis</name>
    <dbReference type="NCBI Taxonomy" id="200904"/>
    <lineage>
        <taxon>Bacteria</taxon>
        <taxon>Bacillati</taxon>
        <taxon>Bacillota</taxon>
        <taxon>Bacilli</taxon>
        <taxon>Bacillales</taxon>
        <taxon>Bacillaceae</taxon>
        <taxon>Paraliobacillus</taxon>
    </lineage>
</organism>
<dbReference type="RefSeq" id="WP_113869201.1">
    <property type="nucleotide sequence ID" value="NZ_BAABQN010000007.1"/>
</dbReference>
<dbReference type="InterPro" id="IPR006119">
    <property type="entry name" value="Resolv_N"/>
</dbReference>
<evidence type="ECO:0000313" key="3">
    <source>
        <dbReference type="Proteomes" id="UP000252254"/>
    </source>
</evidence>
<dbReference type="PANTHER" id="PTHR30461">
    <property type="entry name" value="DNA-INVERTASE FROM LAMBDOID PROPHAGE"/>
    <property type="match status" value="1"/>
</dbReference>
<dbReference type="InterPro" id="IPR050639">
    <property type="entry name" value="SSR_resolvase"/>
</dbReference>
<reference evidence="2 3" key="1">
    <citation type="submission" date="2018-06" db="EMBL/GenBank/DDBJ databases">
        <title>Genomic Encyclopedia of Type Strains, Phase IV (KMG-IV): sequencing the most valuable type-strain genomes for metagenomic binning, comparative biology and taxonomic classification.</title>
        <authorList>
            <person name="Goeker M."/>
        </authorList>
    </citation>
    <scope>NUCLEOTIDE SEQUENCE [LARGE SCALE GENOMIC DNA]</scope>
    <source>
        <strain evidence="2 3">DSM 15140</strain>
    </source>
</reference>
<proteinExistence type="predicted"/>
<dbReference type="GO" id="GO:0000150">
    <property type="term" value="F:DNA strand exchange activity"/>
    <property type="evidence" value="ECO:0007669"/>
    <property type="project" value="InterPro"/>
</dbReference>
<dbReference type="PROSITE" id="PS51736">
    <property type="entry name" value="RECOMBINASES_3"/>
    <property type="match status" value="1"/>
</dbReference>
<dbReference type="InterPro" id="IPR036162">
    <property type="entry name" value="Resolvase-like_N_sf"/>
</dbReference>
<dbReference type="PANTHER" id="PTHR30461:SF23">
    <property type="entry name" value="DNA RECOMBINASE-RELATED"/>
    <property type="match status" value="1"/>
</dbReference>
<dbReference type="Proteomes" id="UP000252254">
    <property type="component" value="Unassembled WGS sequence"/>
</dbReference>
<protein>
    <submittedName>
        <fullName evidence="2">Resolvase-like protein</fullName>
    </submittedName>
</protein>
<dbReference type="Pfam" id="PF00239">
    <property type="entry name" value="Resolvase"/>
    <property type="match status" value="1"/>
</dbReference>
<dbReference type="CDD" id="cd00338">
    <property type="entry name" value="Ser_Recombinase"/>
    <property type="match status" value="1"/>
</dbReference>
<keyword evidence="3" id="KW-1185">Reference proteome</keyword>
<accession>A0A366E4A5</accession>
<dbReference type="SUPFAM" id="SSF53041">
    <property type="entry name" value="Resolvase-like"/>
    <property type="match status" value="1"/>
</dbReference>
<gene>
    <name evidence="2" type="ORF">DES48_107119</name>
</gene>
<dbReference type="GO" id="GO:0003677">
    <property type="term" value="F:DNA binding"/>
    <property type="evidence" value="ECO:0007669"/>
    <property type="project" value="InterPro"/>
</dbReference>
<feature type="domain" description="Resolvase/invertase-type recombinase catalytic" evidence="1">
    <location>
        <begin position="4"/>
        <end position="143"/>
    </location>
</feature>
<dbReference type="AlphaFoldDB" id="A0A366E4A5"/>
<evidence type="ECO:0000313" key="2">
    <source>
        <dbReference type="EMBL" id="RBO97200.1"/>
    </source>
</evidence>
<dbReference type="SMART" id="SM00857">
    <property type="entry name" value="Resolvase"/>
    <property type="match status" value="1"/>
</dbReference>
<sequence>MNKSAIAYIRVSRMGTAVTKFKDKESPETQMSHISKYCEQKEYQIVSKYEDLDYSGGTDERPGFQKMFWEIRNNPKIDVVVVYSLSRFARDVLDLNKYLVELEKHNVDFVSVTEEFSKNRYYVREISNKYYRSSCTVTTRANC</sequence>